<accession>A0ABD0NQK7</accession>
<comment type="caution">
    <text evidence="2">The sequence shown here is derived from an EMBL/GenBank/DDBJ whole genome shotgun (WGS) entry which is preliminary data.</text>
</comment>
<dbReference type="Proteomes" id="UP001529510">
    <property type="component" value="Unassembled WGS sequence"/>
</dbReference>
<feature type="non-terminal residue" evidence="2">
    <location>
        <position position="115"/>
    </location>
</feature>
<dbReference type="EMBL" id="JAMKFB020000020">
    <property type="protein sequence ID" value="KAL0164109.1"/>
    <property type="molecule type" value="Genomic_DNA"/>
</dbReference>
<dbReference type="AlphaFoldDB" id="A0ABD0NQK7"/>
<feature type="region of interest" description="Disordered" evidence="1">
    <location>
        <begin position="48"/>
        <end position="115"/>
    </location>
</feature>
<name>A0ABD0NQK7_CIRMR</name>
<feature type="non-terminal residue" evidence="2">
    <location>
        <position position="1"/>
    </location>
</feature>
<evidence type="ECO:0000313" key="3">
    <source>
        <dbReference type="Proteomes" id="UP001529510"/>
    </source>
</evidence>
<reference evidence="2 3" key="1">
    <citation type="submission" date="2024-05" db="EMBL/GenBank/DDBJ databases">
        <title>Genome sequencing and assembly of Indian major carp, Cirrhinus mrigala (Hamilton, 1822).</title>
        <authorList>
            <person name="Mohindra V."/>
            <person name="Chowdhury L.M."/>
            <person name="Lal K."/>
            <person name="Jena J.K."/>
        </authorList>
    </citation>
    <scope>NUCLEOTIDE SEQUENCE [LARGE SCALE GENOMIC DNA]</scope>
    <source>
        <strain evidence="2">CM1030</strain>
        <tissue evidence="2">Blood</tissue>
    </source>
</reference>
<feature type="compositionally biased region" description="Pro residues" evidence="1">
    <location>
        <begin position="84"/>
        <end position="94"/>
    </location>
</feature>
<evidence type="ECO:0000313" key="2">
    <source>
        <dbReference type="EMBL" id="KAL0164109.1"/>
    </source>
</evidence>
<protein>
    <submittedName>
        <fullName evidence="2">Uncharacterized protein</fullName>
    </submittedName>
</protein>
<gene>
    <name evidence="2" type="ORF">M9458_039862</name>
</gene>
<organism evidence="2 3">
    <name type="scientific">Cirrhinus mrigala</name>
    <name type="common">Mrigala</name>
    <dbReference type="NCBI Taxonomy" id="683832"/>
    <lineage>
        <taxon>Eukaryota</taxon>
        <taxon>Metazoa</taxon>
        <taxon>Chordata</taxon>
        <taxon>Craniata</taxon>
        <taxon>Vertebrata</taxon>
        <taxon>Euteleostomi</taxon>
        <taxon>Actinopterygii</taxon>
        <taxon>Neopterygii</taxon>
        <taxon>Teleostei</taxon>
        <taxon>Ostariophysi</taxon>
        <taxon>Cypriniformes</taxon>
        <taxon>Cyprinidae</taxon>
        <taxon>Labeoninae</taxon>
        <taxon>Labeonini</taxon>
        <taxon>Cirrhinus</taxon>
    </lineage>
</organism>
<sequence length="115" mass="12209">STSPSSQSSKMNSMLYPKQFQSGSAGMRIAQHFPGQFNPQMLSQANMVSPLVRPPHANSFPGGVQRSPMGPPMSPNLSGGLMPHPRPQHPPRGPSGPSLAPRSTQAALKAEQDLK</sequence>
<evidence type="ECO:0000256" key="1">
    <source>
        <dbReference type="SAM" id="MobiDB-lite"/>
    </source>
</evidence>
<keyword evidence="3" id="KW-1185">Reference proteome</keyword>
<proteinExistence type="predicted"/>